<dbReference type="Proteomes" id="UP000521872">
    <property type="component" value="Unassembled WGS sequence"/>
</dbReference>
<dbReference type="EMBL" id="JAACJL010000045">
    <property type="protein sequence ID" value="KAF4613847.1"/>
    <property type="molecule type" value="Genomic_DNA"/>
</dbReference>
<accession>A0A8H4QMG8</accession>
<proteinExistence type="predicted"/>
<feature type="compositionally biased region" description="Low complexity" evidence="1">
    <location>
        <begin position="180"/>
        <end position="195"/>
    </location>
</feature>
<evidence type="ECO:0000313" key="3">
    <source>
        <dbReference type="EMBL" id="KAF4613847.1"/>
    </source>
</evidence>
<keyword evidence="4" id="KW-1185">Reference proteome</keyword>
<comment type="caution">
    <text evidence="3">The sequence shown here is derived from an EMBL/GenBank/DDBJ whole genome shotgun (WGS) entry which is preliminary data.</text>
</comment>
<dbReference type="PANTHER" id="PTHR28013">
    <property type="entry name" value="PROTEIN DCV1-RELATED"/>
    <property type="match status" value="1"/>
</dbReference>
<feature type="transmembrane region" description="Helical" evidence="2">
    <location>
        <begin position="12"/>
        <end position="38"/>
    </location>
</feature>
<dbReference type="AlphaFoldDB" id="A0A8H4QMG8"/>
<evidence type="ECO:0000256" key="2">
    <source>
        <dbReference type="SAM" id="Phobius"/>
    </source>
</evidence>
<feature type="transmembrane region" description="Helical" evidence="2">
    <location>
        <begin position="117"/>
        <end position="138"/>
    </location>
</feature>
<protein>
    <submittedName>
        <fullName evidence="3">Uncharacterized protein</fullName>
    </submittedName>
</protein>
<dbReference type="GO" id="GO:0005886">
    <property type="term" value="C:plasma membrane"/>
    <property type="evidence" value="ECO:0007669"/>
    <property type="project" value="InterPro"/>
</dbReference>
<organism evidence="3 4">
    <name type="scientific">Agrocybe pediades</name>
    <dbReference type="NCBI Taxonomy" id="84607"/>
    <lineage>
        <taxon>Eukaryota</taxon>
        <taxon>Fungi</taxon>
        <taxon>Dikarya</taxon>
        <taxon>Basidiomycota</taxon>
        <taxon>Agaricomycotina</taxon>
        <taxon>Agaricomycetes</taxon>
        <taxon>Agaricomycetidae</taxon>
        <taxon>Agaricales</taxon>
        <taxon>Agaricineae</taxon>
        <taxon>Strophariaceae</taxon>
        <taxon>Agrocybe</taxon>
    </lineage>
</organism>
<keyword evidence="2" id="KW-1133">Transmembrane helix</keyword>
<dbReference type="InterPro" id="IPR051380">
    <property type="entry name" value="pH-response_reg_palI/RIM9"/>
</dbReference>
<feature type="transmembrane region" description="Helical" evidence="2">
    <location>
        <begin position="82"/>
        <end position="105"/>
    </location>
</feature>
<reference evidence="3 4" key="1">
    <citation type="submission" date="2019-12" db="EMBL/GenBank/DDBJ databases">
        <authorList>
            <person name="Floudas D."/>
            <person name="Bentzer J."/>
            <person name="Ahren D."/>
            <person name="Johansson T."/>
            <person name="Persson P."/>
            <person name="Tunlid A."/>
        </authorList>
    </citation>
    <scope>NUCLEOTIDE SEQUENCE [LARGE SCALE GENOMIC DNA]</scope>
    <source>
        <strain evidence="3 4">CBS 102.39</strain>
    </source>
</reference>
<gene>
    <name evidence="3" type="ORF">D9613_007518</name>
</gene>
<feature type="region of interest" description="Disordered" evidence="1">
    <location>
        <begin position="180"/>
        <end position="237"/>
    </location>
</feature>
<keyword evidence="2" id="KW-0472">Membrane</keyword>
<dbReference type="Pfam" id="PF06687">
    <property type="entry name" value="SUR7"/>
    <property type="match status" value="1"/>
</dbReference>
<dbReference type="GO" id="GO:0032153">
    <property type="term" value="C:cell division site"/>
    <property type="evidence" value="ECO:0007669"/>
    <property type="project" value="TreeGrafter"/>
</dbReference>
<dbReference type="PANTHER" id="PTHR28013:SF4">
    <property type="entry name" value="MARVEL DOMAIN-CONTAINING PROTEIN"/>
    <property type="match status" value="1"/>
</dbReference>
<evidence type="ECO:0000313" key="4">
    <source>
        <dbReference type="Proteomes" id="UP000521872"/>
    </source>
</evidence>
<keyword evidence="2" id="KW-0812">Transmembrane</keyword>
<sequence length="237" mass="26707">MIIYANPAFYVFLAALTAFILLLLTVFSIPLVSTLYFLHSDQANGVKFGMWGWCLDDYLVCSPLQLGYTWQPEIAIPITKALVLYPIAAVFTFLCVVSMVPILCVRASQPTDKIFKILSWTSFAWSFLSFLFMIGTFGTAKARFEKRGFGASYGNLPWMSLVASLLLLLVSLSPLFLGPSAKPKQTSSRQRPSTRQRADIEAQPSMRRHQSHRPSQQAQQHPHRPRPHREATSRGPR</sequence>
<evidence type="ECO:0000256" key="1">
    <source>
        <dbReference type="SAM" id="MobiDB-lite"/>
    </source>
</evidence>
<name>A0A8H4QMG8_9AGAR</name>
<dbReference type="GO" id="GO:0035838">
    <property type="term" value="C:growing cell tip"/>
    <property type="evidence" value="ECO:0007669"/>
    <property type="project" value="TreeGrafter"/>
</dbReference>
<feature type="compositionally biased region" description="Basic and acidic residues" evidence="1">
    <location>
        <begin position="228"/>
        <end position="237"/>
    </location>
</feature>
<dbReference type="InterPro" id="IPR009571">
    <property type="entry name" value="SUR7/Rim9-like_fungi"/>
</dbReference>
<feature type="transmembrane region" description="Helical" evidence="2">
    <location>
        <begin position="158"/>
        <end position="177"/>
    </location>
</feature>